<reference evidence="3" key="1">
    <citation type="submission" date="2022-08" db="EMBL/GenBank/DDBJ databases">
        <authorList>
            <consortium name="DOE Joint Genome Institute"/>
            <person name="Min B."/>
            <person name="Riley R."/>
            <person name="Sierra-Patev S."/>
            <person name="Naranjo-Ortiz M."/>
            <person name="Looney B."/>
            <person name="Konkel Z."/>
            <person name="Slot J.C."/>
            <person name="Sakamoto Y."/>
            <person name="Steenwyk J.L."/>
            <person name="Rokas A."/>
            <person name="Carro J."/>
            <person name="Camarero S."/>
            <person name="Ferreira P."/>
            <person name="Molpeceres G."/>
            <person name="Ruiz-Duenas F.J."/>
            <person name="Serrano A."/>
            <person name="Henrissat B."/>
            <person name="Drula E."/>
            <person name="Hughes K.W."/>
            <person name="Mata J.L."/>
            <person name="Ishikawa N.K."/>
            <person name="Vargas-Isla R."/>
            <person name="Ushijima S."/>
            <person name="Smith C.A."/>
            <person name="Ahrendt S."/>
            <person name="Andreopoulos W."/>
            <person name="He G."/>
            <person name="Labutti K."/>
            <person name="Lipzen A."/>
            <person name="Ng V."/>
            <person name="Sandor L."/>
            <person name="Barry K."/>
            <person name="Martinez A.T."/>
            <person name="Xiao Y."/>
            <person name="Gibbons J.G."/>
            <person name="Terashima K."/>
            <person name="Hibbett D.S."/>
            <person name="Grigoriev I.V."/>
        </authorList>
    </citation>
    <scope>NUCLEOTIDE SEQUENCE</scope>
    <source>
        <strain evidence="3">TFB9207</strain>
    </source>
</reference>
<proteinExistence type="predicted"/>
<evidence type="ECO:0008006" key="5">
    <source>
        <dbReference type="Google" id="ProtNLM"/>
    </source>
</evidence>
<feature type="chain" id="PRO_5041245205" description="Secreted protein" evidence="2">
    <location>
        <begin position="28"/>
        <end position="232"/>
    </location>
</feature>
<accession>A0AA38UFS9</accession>
<evidence type="ECO:0000313" key="4">
    <source>
        <dbReference type="Proteomes" id="UP001163846"/>
    </source>
</evidence>
<comment type="caution">
    <text evidence="3">The sequence shown here is derived from an EMBL/GenBank/DDBJ whole genome shotgun (WGS) entry which is preliminary data.</text>
</comment>
<gene>
    <name evidence="3" type="ORF">F5878DRAFT_616127</name>
</gene>
<dbReference type="AlphaFoldDB" id="A0AA38UFS9"/>
<evidence type="ECO:0000313" key="3">
    <source>
        <dbReference type="EMBL" id="KAJ3839535.1"/>
    </source>
</evidence>
<protein>
    <recommendedName>
        <fullName evidence="5">Secreted protein</fullName>
    </recommendedName>
</protein>
<dbReference type="EMBL" id="MU806122">
    <property type="protein sequence ID" value="KAJ3839535.1"/>
    <property type="molecule type" value="Genomic_DNA"/>
</dbReference>
<feature type="region of interest" description="Disordered" evidence="1">
    <location>
        <begin position="121"/>
        <end position="140"/>
    </location>
</feature>
<organism evidence="3 4">
    <name type="scientific">Lentinula raphanica</name>
    <dbReference type="NCBI Taxonomy" id="153919"/>
    <lineage>
        <taxon>Eukaryota</taxon>
        <taxon>Fungi</taxon>
        <taxon>Dikarya</taxon>
        <taxon>Basidiomycota</taxon>
        <taxon>Agaricomycotina</taxon>
        <taxon>Agaricomycetes</taxon>
        <taxon>Agaricomycetidae</taxon>
        <taxon>Agaricales</taxon>
        <taxon>Marasmiineae</taxon>
        <taxon>Omphalotaceae</taxon>
        <taxon>Lentinula</taxon>
    </lineage>
</organism>
<name>A0AA38UFS9_9AGAR</name>
<evidence type="ECO:0000256" key="2">
    <source>
        <dbReference type="SAM" id="SignalP"/>
    </source>
</evidence>
<feature type="signal peptide" evidence="2">
    <location>
        <begin position="1"/>
        <end position="27"/>
    </location>
</feature>
<sequence length="232" mass="25163">MTRPALVLPLGIILIILASTVSPDVLAAPTSSNVPGRDTTYASNVHIDSGSSVFPVVGARDSLDVYDRVSSYLPSAGADGSPARQSLTSNSLMRRARLVDDPFLSSRAVAPEIPDVVPLQAAAEKAQTPSSKQKSDKDMAELEEYDTELITVYKDMTSIKPQGTKDVDRTPAFKDFCLKYRKFIETMNDRVPLILESAQPSTVLHDKAQTVDESLQGLCALCDIEYKKARSA</sequence>
<dbReference type="Proteomes" id="UP001163846">
    <property type="component" value="Unassembled WGS sequence"/>
</dbReference>
<keyword evidence="4" id="KW-1185">Reference proteome</keyword>
<evidence type="ECO:0000256" key="1">
    <source>
        <dbReference type="SAM" id="MobiDB-lite"/>
    </source>
</evidence>
<keyword evidence="2" id="KW-0732">Signal</keyword>